<keyword evidence="1" id="KW-0132">Cell division</keyword>
<dbReference type="Proteomes" id="UP000829476">
    <property type="component" value="Chromosome"/>
</dbReference>
<evidence type="ECO:0000313" key="2">
    <source>
        <dbReference type="Proteomes" id="UP000829476"/>
    </source>
</evidence>
<name>A0ABY3YMN6_9FLAO</name>
<protein>
    <submittedName>
        <fullName evidence="1">Cell division protein FtsQ/DivIB</fullName>
    </submittedName>
</protein>
<organism evidence="1 2">
    <name type="scientific">Zhouia spongiae</name>
    <dbReference type="NCBI Taxonomy" id="2202721"/>
    <lineage>
        <taxon>Bacteria</taxon>
        <taxon>Pseudomonadati</taxon>
        <taxon>Bacteroidota</taxon>
        <taxon>Flavobacteriia</taxon>
        <taxon>Flavobacteriales</taxon>
        <taxon>Flavobacteriaceae</taxon>
        <taxon>Zhouia</taxon>
    </lineage>
</organism>
<accession>A0ABY3YMN6</accession>
<dbReference type="GO" id="GO:0051301">
    <property type="term" value="P:cell division"/>
    <property type="evidence" value="ECO:0007669"/>
    <property type="project" value="UniProtKB-KW"/>
</dbReference>
<dbReference type="EMBL" id="CP094326">
    <property type="protein sequence ID" value="UNY99089.1"/>
    <property type="molecule type" value="Genomic_DNA"/>
</dbReference>
<gene>
    <name evidence="1" type="ORF">MQE36_01780</name>
</gene>
<keyword evidence="2" id="KW-1185">Reference proteome</keyword>
<reference evidence="1 2" key="1">
    <citation type="journal article" date="2018" name="Int. J. Syst. Evol. Microbiol.">
        <title>Zhouia spongiae sp. nov., isolated from a marine sponge.</title>
        <authorList>
            <person name="Zhuang L."/>
            <person name="Lin B."/>
            <person name="Qin F."/>
            <person name="Luo L."/>
        </authorList>
    </citation>
    <scope>NUCLEOTIDE SEQUENCE [LARGE SCALE GENOMIC DNA]</scope>
    <source>
        <strain evidence="1 2">HN-Y44</strain>
    </source>
</reference>
<evidence type="ECO:0000313" key="1">
    <source>
        <dbReference type="EMBL" id="UNY99089.1"/>
    </source>
</evidence>
<dbReference type="RefSeq" id="WP_242937489.1">
    <property type="nucleotide sequence ID" value="NZ_CP094326.1"/>
</dbReference>
<keyword evidence="1" id="KW-0131">Cell cycle</keyword>
<sequence>MRVKWRHIKLPVLILGVVGLYSFTVNRNAARKMTGVEIRFADSNQLFITYEMVNKLLIQKNKDTSGVRKDELDLNILEQALNSNDMIQNAHVYLTVNGELGAKVKQRKPIARVNATVPFYIDSEGKPMPLSSVFSARVPIITGDVKKDDLKEIYGLADYIRNDEFLKKHIVGIHKTDKNFELKLRVDEFIVMLGDTENLDNKFFNFKAFYQKAIKDRSLSDYKAVNLKFNNQVVCTKK</sequence>
<proteinExistence type="predicted"/>